<dbReference type="PANTHER" id="PTHR37306:SF1">
    <property type="entry name" value="COLICIN V PRODUCTION PROTEIN"/>
    <property type="match status" value="1"/>
</dbReference>
<dbReference type="GO" id="GO:0009403">
    <property type="term" value="P:toxin biosynthetic process"/>
    <property type="evidence" value="ECO:0007669"/>
    <property type="project" value="InterPro"/>
</dbReference>
<organism evidence="6 7">
    <name type="scientific">Streptococcus ruminantium</name>
    <dbReference type="NCBI Taxonomy" id="1917441"/>
    <lineage>
        <taxon>Bacteria</taxon>
        <taxon>Bacillati</taxon>
        <taxon>Bacillota</taxon>
        <taxon>Bacilli</taxon>
        <taxon>Lactobacillales</taxon>
        <taxon>Streptococcaceae</taxon>
        <taxon>Streptococcus</taxon>
    </lineage>
</organism>
<evidence type="ECO:0000256" key="3">
    <source>
        <dbReference type="ARBA" id="ARBA00022989"/>
    </source>
</evidence>
<evidence type="ECO:0000256" key="1">
    <source>
        <dbReference type="ARBA" id="ARBA00004141"/>
    </source>
</evidence>
<feature type="transmembrane region" description="Helical" evidence="5">
    <location>
        <begin position="79"/>
        <end position="104"/>
    </location>
</feature>
<keyword evidence="2 5" id="KW-0812">Transmembrane</keyword>
<dbReference type="OrthoDB" id="1809613at2"/>
<dbReference type="PANTHER" id="PTHR37306">
    <property type="entry name" value="COLICIN V PRODUCTION PROTEIN"/>
    <property type="match status" value="1"/>
</dbReference>
<keyword evidence="3 5" id="KW-1133">Transmembrane helix</keyword>
<evidence type="ECO:0000256" key="4">
    <source>
        <dbReference type="ARBA" id="ARBA00023136"/>
    </source>
</evidence>
<evidence type="ECO:0000256" key="5">
    <source>
        <dbReference type="SAM" id="Phobius"/>
    </source>
</evidence>
<dbReference type="EMBL" id="AP018400">
    <property type="protein sequence ID" value="BBA91883.1"/>
    <property type="molecule type" value="Genomic_DNA"/>
</dbReference>
<dbReference type="InterPro" id="IPR003825">
    <property type="entry name" value="Colicin-V_CvpA"/>
</dbReference>
<name>A0A2Z5U294_9STRE</name>
<dbReference type="Proteomes" id="UP000269331">
    <property type="component" value="Chromosome"/>
</dbReference>
<reference evidence="6 7" key="1">
    <citation type="journal article" date="2018" name="Genome Biol. Evol.">
        <title>Complete Genome Sequence of Streptococcus ruminantium sp. nov. GUT-187T (=DSM 104980T =JCM 31869T), the Type Strain of S. ruminantium, and Comparison with Genome Sequences of Streptococcus suis Strains.</title>
        <authorList>
            <person name="Tohya M."/>
            <person name="Sekizaki T."/>
            <person name="Miyoshi-Akiyama T."/>
        </authorList>
    </citation>
    <scope>NUCLEOTIDE SEQUENCE [LARGE SCALE GENOMIC DNA]</scope>
    <source>
        <strain evidence="6 7">GUT187T</strain>
    </source>
</reference>
<protein>
    <submittedName>
        <fullName evidence="6">Colicin V production protein</fullName>
    </submittedName>
</protein>
<dbReference type="Pfam" id="PF02674">
    <property type="entry name" value="Colicin_V"/>
    <property type="match status" value="1"/>
</dbReference>
<dbReference type="GO" id="GO:0016020">
    <property type="term" value="C:membrane"/>
    <property type="evidence" value="ECO:0007669"/>
    <property type="project" value="UniProtKB-SubCell"/>
</dbReference>
<dbReference type="RefSeq" id="WP_024531597.1">
    <property type="nucleotide sequence ID" value="NZ_AP018400.1"/>
</dbReference>
<comment type="subcellular location">
    <subcellularLocation>
        <location evidence="1">Membrane</location>
        <topology evidence="1">Multi-pass membrane protein</topology>
    </subcellularLocation>
</comment>
<sequence length="182" mass="20221">MISLAIILILAWSFYIGYSRGLVLQVFYSLGSVIALVVATATHKQLAGVFHTWVPFANATQGSKLYYFDEKYLFDLDKIFYAGLSFLLIYILVYAFFRFLGIFVHLLEGFNPGTQTTNLISGGLAVLVTFLSVQIVMVLLSTIPLAVVQDKLHSSLLANIMIQYTPFTSGFLKSLWLSNIAG</sequence>
<feature type="transmembrane region" description="Helical" evidence="5">
    <location>
        <begin position="124"/>
        <end position="148"/>
    </location>
</feature>
<accession>A0A2Z5U294</accession>
<keyword evidence="4 5" id="KW-0472">Membrane</keyword>
<evidence type="ECO:0000313" key="6">
    <source>
        <dbReference type="EMBL" id="BBA91883.1"/>
    </source>
</evidence>
<gene>
    <name evidence="6" type="ORF">SR187_1260</name>
</gene>
<proteinExistence type="predicted"/>
<dbReference type="KEGG" id="srq:SR187_1260"/>
<feature type="transmembrane region" description="Helical" evidence="5">
    <location>
        <begin position="23"/>
        <end position="41"/>
    </location>
</feature>
<evidence type="ECO:0000313" key="7">
    <source>
        <dbReference type="Proteomes" id="UP000269331"/>
    </source>
</evidence>
<dbReference type="GeneID" id="52228833"/>
<dbReference type="AlphaFoldDB" id="A0A2Z5U294"/>
<evidence type="ECO:0000256" key="2">
    <source>
        <dbReference type="ARBA" id="ARBA00022692"/>
    </source>
</evidence>